<keyword evidence="2" id="KW-0472">Membrane</keyword>
<keyword evidence="6" id="KW-1185">Reference proteome</keyword>
<organism evidence="3 5">
    <name type="scientific">Labedella gwakjiensis</name>
    <dbReference type="NCBI Taxonomy" id="390269"/>
    <lineage>
        <taxon>Bacteria</taxon>
        <taxon>Bacillati</taxon>
        <taxon>Actinomycetota</taxon>
        <taxon>Actinomycetes</taxon>
        <taxon>Micrococcales</taxon>
        <taxon>Microbacteriaceae</taxon>
        <taxon>Labedella</taxon>
    </lineage>
</organism>
<reference evidence="3 5" key="1">
    <citation type="submission" date="2018-03" db="EMBL/GenBank/DDBJ databases">
        <title>Genomic Encyclopedia of Archaeal and Bacterial Type Strains, Phase II (KMG-II): from individual species to whole genera.</title>
        <authorList>
            <person name="Goeker M."/>
        </authorList>
    </citation>
    <scope>NUCLEOTIDE SEQUENCE [LARGE SCALE GENOMIC DNA]</scope>
    <source>
        <strain evidence="3 5">DSM 21548</strain>
    </source>
</reference>
<evidence type="ECO:0000313" key="3">
    <source>
        <dbReference type="EMBL" id="PSL37005.1"/>
    </source>
</evidence>
<keyword evidence="2" id="KW-1133">Transmembrane helix</keyword>
<dbReference type="OrthoDB" id="3261230at2"/>
<comment type="caution">
    <text evidence="3">The sequence shown here is derived from an EMBL/GenBank/DDBJ whole genome shotgun (WGS) entry which is preliminary data.</text>
</comment>
<feature type="compositionally biased region" description="Pro residues" evidence="1">
    <location>
        <begin position="1"/>
        <end position="10"/>
    </location>
</feature>
<dbReference type="AlphaFoldDB" id="A0A2P8GSS3"/>
<feature type="transmembrane region" description="Helical" evidence="2">
    <location>
        <begin position="30"/>
        <end position="56"/>
    </location>
</feature>
<protein>
    <submittedName>
        <fullName evidence="3">Uncharacterized protein</fullName>
    </submittedName>
</protein>
<name>A0A2P8GSS3_9MICO</name>
<evidence type="ECO:0000313" key="4">
    <source>
        <dbReference type="EMBL" id="RUQ81836.1"/>
    </source>
</evidence>
<dbReference type="EMBL" id="RZGY01000005">
    <property type="protein sequence ID" value="RUQ81836.1"/>
    <property type="molecule type" value="Genomic_DNA"/>
</dbReference>
<dbReference type="Proteomes" id="UP000268291">
    <property type="component" value="Unassembled WGS sequence"/>
</dbReference>
<accession>A0A2P8GSS3</accession>
<sequence length="193" mass="20234">MTEPETPSPSPETSGATGSLPAPPNRRRTAIIVGSIAAGVVLLGGITAAVVASSAAQAEAEAKEKRAAALVAERDAALDTFRDAKDACGLTAQDGVSITDEGQTMTIDNSSLAFLESIQAATIDEVFCVLDEVGGSSATRSLMESTRALDGRQTDEWDTDWGSIEVSWSYHPDDGLDTVWELELSDELSDLDD</sequence>
<evidence type="ECO:0000256" key="1">
    <source>
        <dbReference type="SAM" id="MobiDB-lite"/>
    </source>
</evidence>
<dbReference type="Proteomes" id="UP000241203">
    <property type="component" value="Unassembled WGS sequence"/>
</dbReference>
<feature type="region of interest" description="Disordered" evidence="1">
    <location>
        <begin position="1"/>
        <end position="24"/>
    </location>
</feature>
<keyword evidence="2" id="KW-0812">Transmembrane</keyword>
<evidence type="ECO:0000256" key="2">
    <source>
        <dbReference type="SAM" id="Phobius"/>
    </source>
</evidence>
<gene>
    <name evidence="3" type="ORF">CLV49_0608</name>
    <name evidence="4" type="ORF">ELQ93_17565</name>
</gene>
<dbReference type="RefSeq" id="WP_106562209.1">
    <property type="nucleotide sequence ID" value="NZ_PYAU01000001.1"/>
</dbReference>
<proteinExistence type="predicted"/>
<evidence type="ECO:0000313" key="6">
    <source>
        <dbReference type="Proteomes" id="UP000268291"/>
    </source>
</evidence>
<reference evidence="4 6" key="2">
    <citation type="submission" date="2018-12" db="EMBL/GenBank/DDBJ databases">
        <authorList>
            <person name="hu s."/>
            <person name="Xu Y."/>
            <person name="Xu B."/>
            <person name="Li F."/>
        </authorList>
    </citation>
    <scope>NUCLEOTIDE SEQUENCE [LARGE SCALE GENOMIC DNA]</scope>
    <source>
        <strain evidence="4 6">KSW2-17</strain>
    </source>
</reference>
<dbReference type="EMBL" id="PYAU01000001">
    <property type="protein sequence ID" value="PSL37005.1"/>
    <property type="molecule type" value="Genomic_DNA"/>
</dbReference>
<evidence type="ECO:0000313" key="5">
    <source>
        <dbReference type="Proteomes" id="UP000241203"/>
    </source>
</evidence>